<dbReference type="PANTHER" id="PTHR46663:SF2">
    <property type="entry name" value="GGDEF DOMAIN-CONTAINING PROTEIN"/>
    <property type="match status" value="1"/>
</dbReference>
<dbReference type="SMART" id="SM00267">
    <property type="entry name" value="GGDEF"/>
    <property type="match status" value="1"/>
</dbReference>
<protein>
    <recommendedName>
        <fullName evidence="6">Diguanylate cyclase</fullName>
    </recommendedName>
</protein>
<evidence type="ECO:0000259" key="3">
    <source>
        <dbReference type="PROSITE" id="PS50887"/>
    </source>
</evidence>
<keyword evidence="1" id="KW-0472">Membrane</keyword>
<dbReference type="PANTHER" id="PTHR46663">
    <property type="entry name" value="DIGUANYLATE CYCLASE DGCT-RELATED"/>
    <property type="match status" value="1"/>
</dbReference>
<dbReference type="InterPro" id="IPR000160">
    <property type="entry name" value="GGDEF_dom"/>
</dbReference>
<dbReference type="Gene3D" id="6.10.340.10">
    <property type="match status" value="1"/>
</dbReference>
<feature type="transmembrane region" description="Helical" evidence="1">
    <location>
        <begin position="167"/>
        <end position="189"/>
    </location>
</feature>
<keyword evidence="1" id="KW-0812">Transmembrane</keyword>
<dbReference type="InterPro" id="IPR029787">
    <property type="entry name" value="Nucleotide_cyclase"/>
</dbReference>
<sequence length="439" mass="49157">MSGNWLIRRNNCMKKRYSLMPSRPTLRQTVHRIHLIITFVTLSVVGVFLSLLALFAMQKYAENNLKQISSTIAHTVQAAVVSNDKTAANEILEMIAAHDSFTEAKIFDAKNQVLASWHTSQITSSGNFRKLIEYWMFPEPATFPIYQHQQQVGSVWLIGNSEHITKFIYQALLVLFACLLVSAMLSLYLSLRMHDGVVRALQNIASVAHDVRQRRAFSQRVPSAQIAELHELSQVFNHLLEELEDWQHHLQTEKAALTWQAQHDSLTALPNRATFERVLATVMNDKFMRKSAAILFIDGNRLKYVNDVYGHAAGDHVLITIASTLKEKVRKTDTVARLGGDEFAILLPSANLEDAERIAKNIIHAMDKPVQLPSGQQLRITLSIGIALSNGALTAAQLLSEADAAMYHIKQRGGGWHSADIPYGFQNASRRQENESSGA</sequence>
<feature type="domain" description="HAMP" evidence="2">
    <location>
        <begin position="195"/>
        <end position="248"/>
    </location>
</feature>
<dbReference type="Pfam" id="PF00990">
    <property type="entry name" value="GGDEF"/>
    <property type="match status" value="1"/>
</dbReference>
<reference evidence="5" key="1">
    <citation type="submission" date="2016-12" db="EMBL/GenBank/DDBJ databases">
        <authorList>
            <person name="Gaudriault S."/>
        </authorList>
    </citation>
    <scope>NUCLEOTIDE SEQUENCE [LARGE SCALE GENOMIC DNA]</scope>
    <source>
        <strain evidence="5">HGB1681 (deposited as PTA-6826 in the American Type Culture Collection)</strain>
    </source>
</reference>
<accession>A0A1N6MVS5</accession>
<dbReference type="AlphaFoldDB" id="A0A1N6MVS5"/>
<evidence type="ECO:0000313" key="4">
    <source>
        <dbReference type="EMBL" id="SIP72965.1"/>
    </source>
</evidence>
<gene>
    <name evidence="4" type="ORF">XIS1_1700016</name>
</gene>
<evidence type="ECO:0000313" key="5">
    <source>
        <dbReference type="Proteomes" id="UP000196435"/>
    </source>
</evidence>
<dbReference type="GO" id="GO:0016020">
    <property type="term" value="C:membrane"/>
    <property type="evidence" value="ECO:0007669"/>
    <property type="project" value="InterPro"/>
</dbReference>
<dbReference type="Gene3D" id="3.30.70.270">
    <property type="match status" value="1"/>
</dbReference>
<evidence type="ECO:0000259" key="2">
    <source>
        <dbReference type="PROSITE" id="PS50885"/>
    </source>
</evidence>
<dbReference type="InterPro" id="IPR052163">
    <property type="entry name" value="DGC-Regulatory_Protein"/>
</dbReference>
<dbReference type="InterPro" id="IPR003660">
    <property type="entry name" value="HAMP_dom"/>
</dbReference>
<dbReference type="InterPro" id="IPR043128">
    <property type="entry name" value="Rev_trsase/Diguanyl_cyclase"/>
</dbReference>
<name>A0A1N6MVS5_9GAMM</name>
<keyword evidence="1" id="KW-1133">Transmembrane helix</keyword>
<evidence type="ECO:0008006" key="6">
    <source>
        <dbReference type="Google" id="ProtNLM"/>
    </source>
</evidence>
<dbReference type="Proteomes" id="UP000196435">
    <property type="component" value="Unassembled WGS sequence"/>
</dbReference>
<dbReference type="InterPro" id="IPR033417">
    <property type="entry name" value="CHASE8"/>
</dbReference>
<dbReference type="CDD" id="cd01949">
    <property type="entry name" value="GGDEF"/>
    <property type="match status" value="1"/>
</dbReference>
<dbReference type="NCBIfam" id="TIGR00254">
    <property type="entry name" value="GGDEF"/>
    <property type="match status" value="1"/>
</dbReference>
<dbReference type="EMBL" id="FTLG01000080">
    <property type="protein sequence ID" value="SIP72965.1"/>
    <property type="molecule type" value="Genomic_DNA"/>
</dbReference>
<dbReference type="GO" id="GO:0007165">
    <property type="term" value="P:signal transduction"/>
    <property type="evidence" value="ECO:0007669"/>
    <property type="project" value="InterPro"/>
</dbReference>
<dbReference type="PROSITE" id="PS50887">
    <property type="entry name" value="GGDEF"/>
    <property type="match status" value="1"/>
</dbReference>
<proteinExistence type="predicted"/>
<feature type="domain" description="GGDEF" evidence="3">
    <location>
        <begin position="290"/>
        <end position="422"/>
    </location>
</feature>
<evidence type="ECO:0000256" key="1">
    <source>
        <dbReference type="SAM" id="Phobius"/>
    </source>
</evidence>
<organism evidence="4 5">
    <name type="scientific">Xenorhabdus innexi</name>
    <dbReference type="NCBI Taxonomy" id="290109"/>
    <lineage>
        <taxon>Bacteria</taxon>
        <taxon>Pseudomonadati</taxon>
        <taxon>Pseudomonadota</taxon>
        <taxon>Gammaproteobacteria</taxon>
        <taxon>Enterobacterales</taxon>
        <taxon>Morganellaceae</taxon>
        <taxon>Xenorhabdus</taxon>
    </lineage>
</organism>
<dbReference type="Pfam" id="PF17152">
    <property type="entry name" value="CHASE8"/>
    <property type="match status" value="1"/>
</dbReference>
<dbReference type="PROSITE" id="PS50885">
    <property type="entry name" value="HAMP"/>
    <property type="match status" value="1"/>
</dbReference>
<dbReference type="SUPFAM" id="SSF55073">
    <property type="entry name" value="Nucleotide cyclase"/>
    <property type="match status" value="1"/>
</dbReference>
<feature type="transmembrane region" description="Helical" evidence="1">
    <location>
        <begin position="33"/>
        <end position="57"/>
    </location>
</feature>